<feature type="domain" description="Dockerin" evidence="11">
    <location>
        <begin position="1825"/>
        <end position="1889"/>
    </location>
</feature>
<dbReference type="SUPFAM" id="SSF49265">
    <property type="entry name" value="Fibronectin type III"/>
    <property type="match status" value="1"/>
</dbReference>
<dbReference type="InterPro" id="IPR036116">
    <property type="entry name" value="FN3_sf"/>
</dbReference>
<dbReference type="Gene3D" id="2.60.120.260">
    <property type="entry name" value="Galactose-binding domain-like"/>
    <property type="match status" value="1"/>
</dbReference>
<dbReference type="Gene3D" id="2.60.120.200">
    <property type="match status" value="1"/>
</dbReference>
<evidence type="ECO:0000256" key="3">
    <source>
        <dbReference type="ARBA" id="ARBA00022801"/>
    </source>
</evidence>
<dbReference type="InterPro" id="IPR036852">
    <property type="entry name" value="Peptidase_S8/S53_dom_sf"/>
</dbReference>
<evidence type="ECO:0000259" key="9">
    <source>
        <dbReference type="PROSITE" id="PS50222"/>
    </source>
</evidence>
<feature type="active site" description="Charge relay system" evidence="5 6">
    <location>
        <position position="477"/>
    </location>
</feature>
<dbReference type="Pfam" id="PF09136">
    <property type="entry name" value="Glucodextran_B"/>
    <property type="match status" value="2"/>
</dbReference>
<dbReference type="Pfam" id="PF13620">
    <property type="entry name" value="CarboxypepD_reg"/>
    <property type="match status" value="2"/>
</dbReference>
<dbReference type="InterPro" id="IPR036439">
    <property type="entry name" value="Dockerin_dom_sf"/>
</dbReference>
<dbReference type="InterPro" id="IPR013783">
    <property type="entry name" value="Ig-like_fold"/>
</dbReference>
<dbReference type="Gene3D" id="2.60.40.10">
    <property type="entry name" value="Immunoglobulins"/>
    <property type="match status" value="3"/>
</dbReference>
<dbReference type="PRINTS" id="PR00723">
    <property type="entry name" value="SUBTILISIN"/>
</dbReference>
<evidence type="ECO:0000313" key="13">
    <source>
        <dbReference type="Proteomes" id="UP000267019"/>
    </source>
</evidence>
<dbReference type="InterPro" id="IPR002048">
    <property type="entry name" value="EF_hand_dom"/>
</dbReference>
<dbReference type="PROSITE" id="PS00018">
    <property type="entry name" value="EF_HAND_1"/>
    <property type="match status" value="2"/>
</dbReference>
<evidence type="ECO:0000256" key="6">
    <source>
        <dbReference type="PROSITE-ProRule" id="PRU01240"/>
    </source>
</evidence>
<organism evidence="12 13">
    <name type="scientific">Brockia lithotrophica</name>
    <dbReference type="NCBI Taxonomy" id="933949"/>
    <lineage>
        <taxon>Bacteria</taxon>
        <taxon>Bacillati</taxon>
        <taxon>Bacillota</taxon>
        <taxon>Bacilli</taxon>
        <taxon>Bacillales</taxon>
        <taxon>Bacillales Family X. Incertae Sedis</taxon>
        <taxon>Brockia</taxon>
    </lineage>
</organism>
<dbReference type="InterPro" id="IPR003961">
    <property type="entry name" value="FN3_dom"/>
</dbReference>
<dbReference type="Gene3D" id="3.40.50.200">
    <property type="entry name" value="Peptidase S8/S53 domain"/>
    <property type="match status" value="1"/>
</dbReference>
<evidence type="ECO:0000256" key="7">
    <source>
        <dbReference type="SAM" id="MobiDB-lite"/>
    </source>
</evidence>
<feature type="domain" description="EF-hand" evidence="9">
    <location>
        <begin position="1831"/>
        <end position="1853"/>
    </location>
</feature>
<dbReference type="PROSITE" id="PS51892">
    <property type="entry name" value="SUBTILASE"/>
    <property type="match status" value="1"/>
</dbReference>
<dbReference type="GO" id="GO:0004553">
    <property type="term" value="F:hydrolase activity, hydrolyzing O-glycosyl compounds"/>
    <property type="evidence" value="ECO:0007669"/>
    <property type="project" value="InterPro"/>
</dbReference>
<keyword evidence="4 6" id="KW-0720">Serine protease</keyword>
<evidence type="ECO:0000256" key="1">
    <source>
        <dbReference type="ARBA" id="ARBA00011073"/>
    </source>
</evidence>
<name>A0A660L9E7_9BACL</name>
<dbReference type="CDD" id="cd14254">
    <property type="entry name" value="Dockerin_II"/>
    <property type="match status" value="1"/>
</dbReference>
<feature type="active site" description="Charge relay system" evidence="5 6">
    <location>
        <position position="261"/>
    </location>
</feature>
<feature type="active site" description="Charge relay system" evidence="5 6">
    <location>
        <position position="303"/>
    </location>
</feature>
<dbReference type="InterPro" id="IPR002105">
    <property type="entry name" value="Dockerin_1_rpt"/>
</dbReference>
<dbReference type="GO" id="GO:0006508">
    <property type="term" value="P:proteolysis"/>
    <property type="evidence" value="ECO:0007669"/>
    <property type="project" value="UniProtKB-KW"/>
</dbReference>
<feature type="signal peptide" evidence="8">
    <location>
        <begin position="1"/>
        <end position="30"/>
    </location>
</feature>
<dbReference type="PROSITE" id="PS50853">
    <property type="entry name" value="FN3"/>
    <property type="match status" value="1"/>
</dbReference>
<evidence type="ECO:0000259" key="11">
    <source>
        <dbReference type="PROSITE" id="PS51766"/>
    </source>
</evidence>
<dbReference type="PROSITE" id="PS00448">
    <property type="entry name" value="CLOS_CELLULOSOME_RPT"/>
    <property type="match status" value="1"/>
</dbReference>
<dbReference type="PROSITE" id="PS00138">
    <property type="entry name" value="SUBTILASE_SER"/>
    <property type="match status" value="1"/>
</dbReference>
<feature type="compositionally biased region" description="Basic and acidic residues" evidence="7">
    <location>
        <begin position="1084"/>
        <end position="1098"/>
    </location>
</feature>
<feature type="chain" id="PRO_5024926135" evidence="8">
    <location>
        <begin position="31"/>
        <end position="1889"/>
    </location>
</feature>
<dbReference type="InterPro" id="IPR016134">
    <property type="entry name" value="Dockerin_dom"/>
</dbReference>
<dbReference type="PANTHER" id="PTHR43806">
    <property type="entry name" value="PEPTIDASE S8"/>
    <property type="match status" value="1"/>
</dbReference>
<dbReference type="Pfam" id="PF20773">
    <property type="entry name" value="InhA-like_MAM"/>
    <property type="match status" value="1"/>
</dbReference>
<sequence length="1889" mass="204816">MHRRPPTFRKALLWTVAFLLWLSSVSPAFAGPEQTDMRAGKESRPALSARDQVLMRKVAPEVLDAFAKGDMVTYLVRLREQVDVSAVADSARKRAVMQKESPAGQKVAVRQAVASALRETALRTQAPLVGLLEAEKHRGNVREYESFFVVNALAVTSTKDVLDELALRPEVEKILPNAEVRLIGGPLGVSLEPTEGGAASPASTTQEIEGGRTTAPSAVLPAPHLGEALAEGVEWNVAHVRAPQVWAMGIDGTGVVVANLDTGVDGEHPALARKWRGRTGDPALSWFDATYERRPRPVDTNGHGTHVMGTMVGSEESGENRVGVATGATWIAVRVFVGNSTTTDVLLRGGEWVLAPRDSQGNLHPEMAPDVVNNSWGAGPGMDEFYRDMVRAWRAAGIFPVFANGNSGPGAGTVGPPANYPESFGVGAVNARNEVASFSSRGPSPYGEIKPDVAAPGVNIRSSVPGGGYQGGWSGTSMAAPHVAGVVALLLQANASLTVDELVTVLRETAVPLTDDQYPDVPNNGYGYGLIDAYAAVNSVIAGFGTVEGRVTAEGEDREPPVVEPETLGGVFVGDEVEVRARVTDDVAVTNVELFVRAPGAEEWTSFPMRRVEGDHRSGTYAATIPASSTRPPAVEYRIRAEDYGGHVTETPVYEIPVSTGVKPGYVQDFEHDWYGFRTGGEQNTWARGKPNTGPMGAHSGEYVLASNLTGTYLPNANSWVRMPPIDLTDHEGMALLTFWHWYDLEPRYDFGRVYVVAESTGGEPVLAAEFTGRDRTWRQVVIDLTPYRGQVVTVLWNLVSDYSVQYDGWFVDDVALVGPAEAPPPAPEGLRASANDLGQVTLAWDPVDDVHVKDYVLYRARTDGVWEEVGYSRTTSAFHIPTESGTYSFAVAARTYDGTVGERSQPVEIAVTVPPVLFLDDFNGPDDNGWTHGGRNDIWARGEPRKGPMAALIPPNVWATGLSGNYENNMDASLYAPPIDLRNAEHAGLTFAHWYEIERYWDKARVEISRDGGQNWEELAAYSDREVGKRWSFVRVDLDPYVGHVVQLRFRFTSDSSVTYQGWLLDHVVVYATHVDTDLGPHEEAFFPEEKPSRDVPDSPPPRLSRESSPIAPDPGLKGGEGRTLPMPGAGLVDARTGAIPLAATVTSLETGRSTRSDPVTGAYRLRLPAGEHTLRAEAYGYFPAERRVRVEDGQTVQVDFHLLPRPRGWIEGQVVDERSGAPLSGARILVLEDAQVPPATSDGEGNFRLEVYAGRYTLSVSHPEYHPLRTEVEVAGGETVSVTLRLKPFIGIEDTIAYDGGTADNAWAFYRAGNGFAVRMSPRSTPVQVVGGLFRFWDTSWPVPGGTDFRVAVFDASGPGGAPGKLLLGPLPAQAKRDGTWTEVRFDEPILVEGDFYLAAIQAADYPYTPGLATDETSPNSGRNWLYVDGDWSQAEREKGNFLIRALVRYPVEAPTILEPEDGSFTNREDVLVRGTFAVEGARVRVFNGGDLAGETTIRDGGFSLTVHLREGENVLTAVGVVGDKLTDPSAPVRVIVKLTPPVLALEEPPDGLRTNRDAVGVRGTVRDSYLASLTVNGQGVVVREDGTFAHRVLLDEGENRIVVVATDRAGNEARVERTVYMSQRLPEYEVVAPAEDVTLGEGEELVVRAEGDGGLLMTFRLELPLVAETAEGSVLPMPEISPGVYEGRWRVPAGLQAEGVRVRVEGVDAYGNVAVRYAPGRVNFRAGEPFVVVGGNLRAQAFGPEVRYDEVWYAGPDGVLCVEVRAYDGRGAVAAEGKVYADGRFELALPRGATYTVEVRVPGHLSYRTQVFVDGDRYLEVPLLLAGDVNGDGRIDARDLAEITRHLGKRAPWKSLAEARADLNRDGVVDYRDLAYVLKNLGKRSR</sequence>
<feature type="domain" description="Fibronectin type-III" evidence="10">
    <location>
        <begin position="827"/>
        <end position="916"/>
    </location>
</feature>
<dbReference type="GO" id="GO:0004252">
    <property type="term" value="F:serine-type endopeptidase activity"/>
    <property type="evidence" value="ECO:0007669"/>
    <property type="project" value="UniProtKB-UniRule"/>
</dbReference>
<evidence type="ECO:0000313" key="12">
    <source>
        <dbReference type="EMBL" id="RKQ88553.1"/>
    </source>
</evidence>
<dbReference type="PANTHER" id="PTHR43806:SF67">
    <property type="entry name" value="EGF-LIKE DOMAIN-CONTAINING PROTEIN"/>
    <property type="match status" value="1"/>
</dbReference>
<dbReference type="SUPFAM" id="SSF49464">
    <property type="entry name" value="Carboxypeptidase regulatory domain-like"/>
    <property type="match status" value="2"/>
</dbReference>
<dbReference type="InterPro" id="IPR008969">
    <property type="entry name" value="CarboxyPept-like_regulatory"/>
</dbReference>
<evidence type="ECO:0000259" key="10">
    <source>
        <dbReference type="PROSITE" id="PS50853"/>
    </source>
</evidence>
<keyword evidence="2 6" id="KW-0645">Protease</keyword>
<dbReference type="PROSITE" id="PS50222">
    <property type="entry name" value="EF_HAND_2"/>
    <property type="match status" value="1"/>
</dbReference>
<dbReference type="SUPFAM" id="SSF63446">
    <property type="entry name" value="Type I dockerin domain"/>
    <property type="match status" value="1"/>
</dbReference>
<dbReference type="EMBL" id="RBIJ01000001">
    <property type="protein sequence ID" value="RKQ88553.1"/>
    <property type="molecule type" value="Genomic_DNA"/>
</dbReference>
<dbReference type="InterPro" id="IPR010259">
    <property type="entry name" value="S8pro/Inhibitor_I9"/>
</dbReference>
<comment type="caution">
    <text evidence="12">The sequence shown here is derived from an EMBL/GenBank/DDBJ whole genome shotgun (WGS) entry which is preliminary data.</text>
</comment>
<dbReference type="Gene3D" id="2.60.40.1120">
    <property type="entry name" value="Carboxypeptidase-like, regulatory domain"/>
    <property type="match status" value="2"/>
</dbReference>
<feature type="region of interest" description="Disordered" evidence="7">
    <location>
        <begin position="1084"/>
        <end position="1132"/>
    </location>
</feature>
<evidence type="ECO:0000256" key="8">
    <source>
        <dbReference type="SAM" id="SignalP"/>
    </source>
</evidence>
<dbReference type="CDD" id="cd00063">
    <property type="entry name" value="FN3"/>
    <property type="match status" value="1"/>
</dbReference>
<accession>A0A660L9E7</accession>
<dbReference type="SMART" id="SM00060">
    <property type="entry name" value="FN3"/>
    <property type="match status" value="1"/>
</dbReference>
<dbReference type="SUPFAM" id="SSF49899">
    <property type="entry name" value="Concanavalin A-like lectins/glucanases"/>
    <property type="match status" value="2"/>
</dbReference>
<dbReference type="InterPro" id="IPR013320">
    <property type="entry name" value="ConA-like_dom_sf"/>
</dbReference>
<dbReference type="Pfam" id="PF00082">
    <property type="entry name" value="Peptidase_S8"/>
    <property type="match status" value="1"/>
</dbReference>
<evidence type="ECO:0000256" key="4">
    <source>
        <dbReference type="ARBA" id="ARBA00022825"/>
    </source>
</evidence>
<reference evidence="12 13" key="1">
    <citation type="submission" date="2018-10" db="EMBL/GenBank/DDBJ databases">
        <title>Genomic Encyclopedia of Type Strains, Phase IV (KMG-IV): sequencing the most valuable type-strain genomes for metagenomic binning, comparative biology and taxonomic classification.</title>
        <authorList>
            <person name="Goeker M."/>
        </authorList>
    </citation>
    <scope>NUCLEOTIDE SEQUENCE [LARGE SCALE GENOMIC DNA]</scope>
    <source>
        <strain evidence="12 13">DSM 22653</strain>
    </source>
</reference>
<evidence type="ECO:0000256" key="5">
    <source>
        <dbReference type="PIRSR" id="PIRSR615500-1"/>
    </source>
</evidence>
<dbReference type="Pfam" id="PF00404">
    <property type="entry name" value="Dockerin_1"/>
    <property type="match status" value="1"/>
</dbReference>
<keyword evidence="3 6" id="KW-0378">Hydrolase</keyword>
<evidence type="ECO:0000256" key="2">
    <source>
        <dbReference type="ARBA" id="ARBA00022670"/>
    </source>
</evidence>
<dbReference type="GO" id="GO:0000272">
    <property type="term" value="P:polysaccharide catabolic process"/>
    <property type="evidence" value="ECO:0007669"/>
    <property type="project" value="InterPro"/>
</dbReference>
<gene>
    <name evidence="12" type="ORF">C7438_0192</name>
</gene>
<protein>
    <submittedName>
        <fullName evidence="12">Bacillopeptidase F</fullName>
    </submittedName>
</protein>
<dbReference type="Pfam" id="PF05922">
    <property type="entry name" value="Inhibitor_I9"/>
    <property type="match status" value="1"/>
</dbReference>
<dbReference type="PROSITE" id="PS51766">
    <property type="entry name" value="DOCKERIN"/>
    <property type="match status" value="1"/>
</dbReference>
<keyword evidence="13" id="KW-1185">Reference proteome</keyword>
<dbReference type="GO" id="GO:0005509">
    <property type="term" value="F:calcium ion binding"/>
    <property type="evidence" value="ECO:0007669"/>
    <property type="project" value="InterPro"/>
</dbReference>
<dbReference type="Proteomes" id="UP000267019">
    <property type="component" value="Unassembled WGS sequence"/>
</dbReference>
<dbReference type="InterPro" id="IPR015500">
    <property type="entry name" value="Peptidase_S8_subtilisin-rel"/>
</dbReference>
<keyword evidence="8" id="KW-0732">Signal</keyword>
<comment type="similarity">
    <text evidence="1 6">Belongs to the peptidase S8 family.</text>
</comment>
<dbReference type="InterPro" id="IPR050131">
    <property type="entry name" value="Peptidase_S8_subtilisin-like"/>
</dbReference>
<dbReference type="InterPro" id="IPR023828">
    <property type="entry name" value="Peptidase_S8_Ser-AS"/>
</dbReference>
<dbReference type="SUPFAM" id="SSF52743">
    <property type="entry name" value="Subtilisin-like"/>
    <property type="match status" value="1"/>
</dbReference>
<dbReference type="InterPro" id="IPR000209">
    <property type="entry name" value="Peptidase_S8/S53_dom"/>
</dbReference>
<dbReference type="Gene3D" id="1.10.1330.10">
    <property type="entry name" value="Dockerin domain"/>
    <property type="match status" value="1"/>
</dbReference>
<dbReference type="RefSeq" id="WP_170143458.1">
    <property type="nucleotide sequence ID" value="NZ_RBIJ01000001.1"/>
</dbReference>
<proteinExistence type="inferred from homology"/>
<dbReference type="InterPro" id="IPR018247">
    <property type="entry name" value="EF_Hand_1_Ca_BS"/>
</dbReference>